<proteinExistence type="predicted"/>
<evidence type="ECO:0000313" key="3">
    <source>
        <dbReference type="Proteomes" id="UP000295433"/>
    </source>
</evidence>
<evidence type="ECO:0000256" key="1">
    <source>
        <dbReference type="SAM" id="MobiDB-lite"/>
    </source>
</evidence>
<keyword evidence="3" id="KW-1185">Reference proteome</keyword>
<feature type="compositionally biased region" description="Basic and acidic residues" evidence="1">
    <location>
        <begin position="37"/>
        <end position="56"/>
    </location>
</feature>
<organism evidence="2 3">
    <name type="scientific">Samsonia erythrinae</name>
    <dbReference type="NCBI Taxonomy" id="160434"/>
    <lineage>
        <taxon>Bacteria</taxon>
        <taxon>Pseudomonadati</taxon>
        <taxon>Pseudomonadota</taxon>
        <taxon>Gammaproteobacteria</taxon>
        <taxon>Enterobacterales</taxon>
        <taxon>Pectobacteriaceae</taxon>
        <taxon>Samsonia</taxon>
    </lineage>
</organism>
<dbReference type="Proteomes" id="UP000295433">
    <property type="component" value="Unassembled WGS sequence"/>
</dbReference>
<sequence length="56" mass="6422">MTLTANIQHSAHNGNPVERYLGHTAQTLYSDAVHANSHPEEWRQEQNDNIHSTREN</sequence>
<evidence type="ECO:0000313" key="2">
    <source>
        <dbReference type="EMBL" id="TCV07709.1"/>
    </source>
</evidence>
<accession>A0A4V6P2Z0</accession>
<comment type="caution">
    <text evidence="2">The sequence shown here is derived from an EMBL/GenBank/DDBJ whole genome shotgun (WGS) entry which is preliminary data.</text>
</comment>
<feature type="region of interest" description="Disordered" evidence="1">
    <location>
        <begin position="31"/>
        <end position="56"/>
    </location>
</feature>
<gene>
    <name evidence="2" type="ORF">EDC54_102270</name>
</gene>
<dbReference type="RefSeq" id="WP_165904275.1">
    <property type="nucleotide sequence ID" value="NZ_JAWIZJ010000002.1"/>
</dbReference>
<dbReference type="EMBL" id="SMBY01000002">
    <property type="protein sequence ID" value="TCV07709.1"/>
    <property type="molecule type" value="Genomic_DNA"/>
</dbReference>
<reference evidence="2 3" key="1">
    <citation type="submission" date="2019-03" db="EMBL/GenBank/DDBJ databases">
        <title>Genomic Encyclopedia of Type Strains, Phase IV (KMG-IV): sequencing the most valuable type-strain genomes for metagenomic binning, comparative biology and taxonomic classification.</title>
        <authorList>
            <person name="Goeker M."/>
        </authorList>
    </citation>
    <scope>NUCLEOTIDE SEQUENCE [LARGE SCALE GENOMIC DNA]</scope>
    <source>
        <strain evidence="2 3">DSM 16730</strain>
    </source>
</reference>
<protein>
    <submittedName>
        <fullName evidence="2">Uncharacterized protein</fullName>
    </submittedName>
</protein>
<dbReference type="AlphaFoldDB" id="A0A4V6P2Z0"/>
<name>A0A4V6P2Z0_9GAMM</name>